<reference evidence="2" key="1">
    <citation type="submission" date="2022-02" db="EMBL/GenBank/DDBJ databases">
        <title>Vibrio sp. nov, a new bacterium isolated from seawater.</title>
        <authorList>
            <person name="Yuan Y."/>
        </authorList>
    </citation>
    <scope>NUCLEOTIDE SEQUENCE</scope>
    <source>
        <strain evidence="2">ZSDZ65</strain>
    </source>
</reference>
<dbReference type="Pfam" id="PF13614">
    <property type="entry name" value="AAA_31"/>
    <property type="match status" value="1"/>
</dbReference>
<dbReference type="EMBL" id="JAKRRY010000061">
    <property type="protein sequence ID" value="MCW8349089.1"/>
    <property type="molecule type" value="Genomic_DNA"/>
</dbReference>
<dbReference type="RefSeq" id="WP_265677736.1">
    <property type="nucleotide sequence ID" value="NZ_JAKRRY010000061.1"/>
</dbReference>
<keyword evidence="3" id="KW-1185">Reference proteome</keyword>
<feature type="domain" description="AAA" evidence="1">
    <location>
        <begin position="3"/>
        <end position="174"/>
    </location>
</feature>
<organism evidence="2 3">
    <name type="scientific">Vibrio qingdaonensis</name>
    <dbReference type="NCBI Taxonomy" id="2829491"/>
    <lineage>
        <taxon>Bacteria</taxon>
        <taxon>Pseudomonadati</taxon>
        <taxon>Pseudomonadota</taxon>
        <taxon>Gammaproteobacteria</taxon>
        <taxon>Vibrionales</taxon>
        <taxon>Vibrionaceae</taxon>
        <taxon>Vibrio</taxon>
    </lineage>
</organism>
<gene>
    <name evidence="2" type="ORF">MD535_24160</name>
</gene>
<dbReference type="Proteomes" id="UP001155587">
    <property type="component" value="Unassembled WGS sequence"/>
</dbReference>
<evidence type="ECO:0000313" key="2">
    <source>
        <dbReference type="EMBL" id="MCW8349089.1"/>
    </source>
</evidence>
<dbReference type="InterPro" id="IPR025669">
    <property type="entry name" value="AAA_dom"/>
</dbReference>
<dbReference type="InterPro" id="IPR027417">
    <property type="entry name" value="P-loop_NTPase"/>
</dbReference>
<accession>A0A9X3CUT6</accession>
<proteinExistence type="predicted"/>
<dbReference type="PIRSF" id="PIRSF009320">
    <property type="entry name" value="Nuc_binding_HP_1000"/>
    <property type="match status" value="1"/>
</dbReference>
<dbReference type="SUPFAM" id="SSF52540">
    <property type="entry name" value="P-loop containing nucleoside triphosphate hydrolases"/>
    <property type="match status" value="1"/>
</dbReference>
<dbReference type="CDD" id="cd02042">
    <property type="entry name" value="ParAB_family"/>
    <property type="match status" value="1"/>
</dbReference>
<sequence length="255" mass="28296">MTAKIIALLNQKGGVGKTTTAINLSDTLAKQGFRVLGIDLDPQGNFSKVVSGGEVRFEKNVLQLFQKDNNVDISQLITLSPHSDDFFYIPTDIRLSRVIESGLTLSFRELRLSKHLNSVKADFDFIILDCPPNLSLTTTNAIVAADLFLMPVNSGVFALDGLEDLLDALQEVSQGQELHYYVFRNEVAAVNKKINNAIDEDLLEIASQRVLRTTIRRSEDIGQASFMYLPLSQYKNGSVAINDYRALVKEITSLL</sequence>
<dbReference type="Gene3D" id="3.40.50.300">
    <property type="entry name" value="P-loop containing nucleotide triphosphate hydrolases"/>
    <property type="match status" value="1"/>
</dbReference>
<dbReference type="InterPro" id="IPR050678">
    <property type="entry name" value="DNA_Partitioning_ATPase"/>
</dbReference>
<dbReference type="PANTHER" id="PTHR13696:SF52">
    <property type="entry name" value="PARA FAMILY PROTEIN CT_582"/>
    <property type="match status" value="1"/>
</dbReference>
<dbReference type="PANTHER" id="PTHR13696">
    <property type="entry name" value="P-LOOP CONTAINING NUCLEOSIDE TRIPHOSPHATE HYDROLASE"/>
    <property type="match status" value="1"/>
</dbReference>
<evidence type="ECO:0000259" key="1">
    <source>
        <dbReference type="Pfam" id="PF13614"/>
    </source>
</evidence>
<name>A0A9X3CUT6_9VIBR</name>
<comment type="caution">
    <text evidence="2">The sequence shown here is derived from an EMBL/GenBank/DDBJ whole genome shotgun (WGS) entry which is preliminary data.</text>
</comment>
<evidence type="ECO:0000313" key="3">
    <source>
        <dbReference type="Proteomes" id="UP001155587"/>
    </source>
</evidence>
<protein>
    <submittedName>
        <fullName evidence="2">ParA family protein</fullName>
    </submittedName>
</protein>
<dbReference type="AlphaFoldDB" id="A0A9X3CUT6"/>